<dbReference type="EMBL" id="LFNG01000001">
    <property type="protein sequence ID" value="KMQ72558.1"/>
    <property type="molecule type" value="Genomic_DNA"/>
</dbReference>
<dbReference type="RefSeq" id="WP_048498083.1">
    <property type="nucleotide sequence ID" value="NZ_LFNG01000001.1"/>
</dbReference>
<sequence length="304" mass="33608">MSNLILLFLCLFLGVFLRKAKLFPENGHLALNSFVVNISLSSLSLYYIPKIAMNVQVLFPVAVQWLNILLAIPFFILIGRKLKWSKGMIGAVIMGAGLGNSSFIGIPVIHALYGESGMKTVMLVDQPGGFVALFTVGIAVANYFSGGKSTASETILKIIKYPPFIAFSIAVLLNVFSLQIPTDLDQVFEKLGATTVPLALVSVGSQLRWQKFNSETRPLLLALSFKLLLFPLIIFVLYFFVFNQRGEMIEISFLEAGMAPMITAGIIANTHHLYPKLTNLIIGIGIPISFVTLAFWYFVMHYFI</sequence>
<dbReference type="Pfam" id="PF03547">
    <property type="entry name" value="Mem_trans"/>
    <property type="match status" value="1"/>
</dbReference>
<keyword evidence="5 7" id="KW-1133">Transmembrane helix</keyword>
<evidence type="ECO:0000256" key="5">
    <source>
        <dbReference type="ARBA" id="ARBA00022989"/>
    </source>
</evidence>
<feature type="transmembrane region" description="Helical" evidence="7">
    <location>
        <begin position="219"/>
        <end position="241"/>
    </location>
</feature>
<dbReference type="GO" id="GO:0055085">
    <property type="term" value="P:transmembrane transport"/>
    <property type="evidence" value="ECO:0007669"/>
    <property type="project" value="InterPro"/>
</dbReference>
<organism evidence="8 9">
    <name type="scientific">Chryseobacterium koreense CCUG 49689</name>
    <dbReference type="NCBI Taxonomy" id="1304281"/>
    <lineage>
        <taxon>Bacteria</taxon>
        <taxon>Pseudomonadati</taxon>
        <taxon>Bacteroidota</taxon>
        <taxon>Flavobacteriia</taxon>
        <taxon>Flavobacteriales</taxon>
        <taxon>Weeksellaceae</taxon>
        <taxon>Chryseobacterium group</taxon>
        <taxon>Chryseobacterium</taxon>
    </lineage>
</organism>
<proteinExistence type="predicted"/>
<evidence type="ECO:0000313" key="9">
    <source>
        <dbReference type="Proteomes" id="UP000035900"/>
    </source>
</evidence>
<feature type="transmembrane region" description="Helical" evidence="7">
    <location>
        <begin position="253"/>
        <end position="274"/>
    </location>
</feature>
<dbReference type="InterPro" id="IPR004776">
    <property type="entry name" value="Mem_transp_PIN-like"/>
</dbReference>
<gene>
    <name evidence="8" type="ORF">ACM44_00190</name>
</gene>
<accession>A0A0J7J2G1</accession>
<evidence type="ECO:0000256" key="1">
    <source>
        <dbReference type="ARBA" id="ARBA00004141"/>
    </source>
</evidence>
<keyword evidence="3" id="KW-1003">Cell membrane</keyword>
<evidence type="ECO:0000256" key="2">
    <source>
        <dbReference type="ARBA" id="ARBA00022448"/>
    </source>
</evidence>
<comment type="subcellular location">
    <subcellularLocation>
        <location evidence="1">Membrane</location>
        <topology evidence="1">Multi-pass membrane protein</topology>
    </subcellularLocation>
</comment>
<keyword evidence="4 7" id="KW-0812">Transmembrane</keyword>
<feature type="transmembrane region" description="Helical" evidence="7">
    <location>
        <begin position="57"/>
        <end position="77"/>
    </location>
</feature>
<feature type="transmembrane region" description="Helical" evidence="7">
    <location>
        <begin position="129"/>
        <end position="146"/>
    </location>
</feature>
<name>A0A0J7J2G1_9FLAO</name>
<evidence type="ECO:0000256" key="3">
    <source>
        <dbReference type="ARBA" id="ARBA00022475"/>
    </source>
</evidence>
<feature type="transmembrane region" description="Helical" evidence="7">
    <location>
        <begin position="158"/>
        <end position="180"/>
    </location>
</feature>
<reference evidence="8 9" key="1">
    <citation type="journal article" date="2004" name="Int. J. Syst. Evol. Microbiol.">
        <title>Kaistella koreensis gen. nov., sp. nov., a novel member of the Chryseobacterium-Bergeyella-Riemerella branch.</title>
        <authorList>
            <person name="Kim M.K."/>
            <person name="Im W.T."/>
            <person name="Shin Y.K."/>
            <person name="Lim J.H."/>
            <person name="Kim S.H."/>
            <person name="Lee B.C."/>
            <person name="Park M.Y."/>
            <person name="Lee K.Y."/>
            <person name="Lee S.T."/>
        </authorList>
    </citation>
    <scope>NUCLEOTIDE SEQUENCE [LARGE SCALE GENOMIC DNA]</scope>
    <source>
        <strain evidence="8 9">CCUG 49689</strain>
    </source>
</reference>
<keyword evidence="9" id="KW-1185">Reference proteome</keyword>
<evidence type="ECO:0000256" key="4">
    <source>
        <dbReference type="ARBA" id="ARBA00022692"/>
    </source>
</evidence>
<keyword evidence="6 7" id="KW-0472">Membrane</keyword>
<dbReference type="STRING" id="1304281.ACM44_00190"/>
<dbReference type="OrthoDB" id="9786183at2"/>
<feature type="transmembrane region" description="Helical" evidence="7">
    <location>
        <begin position="89"/>
        <end position="109"/>
    </location>
</feature>
<dbReference type="AlphaFoldDB" id="A0A0J7J2G1"/>
<evidence type="ECO:0000313" key="8">
    <source>
        <dbReference type="EMBL" id="KMQ72558.1"/>
    </source>
</evidence>
<evidence type="ECO:0000256" key="7">
    <source>
        <dbReference type="SAM" id="Phobius"/>
    </source>
</evidence>
<dbReference type="Proteomes" id="UP000035900">
    <property type="component" value="Unassembled WGS sequence"/>
</dbReference>
<dbReference type="GO" id="GO:0016020">
    <property type="term" value="C:membrane"/>
    <property type="evidence" value="ECO:0007669"/>
    <property type="project" value="UniProtKB-SubCell"/>
</dbReference>
<feature type="transmembrane region" description="Helical" evidence="7">
    <location>
        <begin position="280"/>
        <end position="299"/>
    </location>
</feature>
<protein>
    <submittedName>
        <fullName evidence="8">Transporter</fullName>
    </submittedName>
</protein>
<dbReference type="PANTHER" id="PTHR36838:SF1">
    <property type="entry name" value="SLR1864 PROTEIN"/>
    <property type="match status" value="1"/>
</dbReference>
<comment type="caution">
    <text evidence="8">The sequence shown here is derived from an EMBL/GenBank/DDBJ whole genome shotgun (WGS) entry which is preliminary data.</text>
</comment>
<keyword evidence="2" id="KW-0813">Transport</keyword>
<dbReference type="PANTHER" id="PTHR36838">
    <property type="entry name" value="AUXIN EFFLUX CARRIER FAMILY PROTEIN"/>
    <property type="match status" value="1"/>
</dbReference>
<dbReference type="PATRIC" id="fig|1304281.5.peg.40"/>
<evidence type="ECO:0000256" key="6">
    <source>
        <dbReference type="ARBA" id="ARBA00023136"/>
    </source>
</evidence>